<dbReference type="NCBIfam" id="TIGR00119">
    <property type="entry name" value="acolac_sm"/>
    <property type="match status" value="1"/>
</dbReference>
<dbReference type="NCBIfam" id="NF008864">
    <property type="entry name" value="PRK11895.1"/>
    <property type="match status" value="1"/>
</dbReference>
<dbReference type="FunFam" id="3.30.70.1150:FF:000001">
    <property type="entry name" value="Acetolactate synthase small subunit"/>
    <property type="match status" value="1"/>
</dbReference>
<dbReference type="Pfam" id="PF22629">
    <property type="entry name" value="ACT_AHAS_ss"/>
    <property type="match status" value="1"/>
</dbReference>
<evidence type="ECO:0000256" key="4">
    <source>
        <dbReference type="ARBA" id="ARBA00011744"/>
    </source>
</evidence>
<feature type="domain" description="ACT" evidence="9">
    <location>
        <begin position="4"/>
        <end position="78"/>
    </location>
</feature>
<comment type="function">
    <text evidence="8">Catalyzes the conversion of 2 pyruvate molecules into acetolactate in the first common step of the biosynthetic pathway of the branched-amino acids such as leucine, isoleucine, and valine.</text>
</comment>
<name>A0A975DE82_9GAMM</name>
<dbReference type="GO" id="GO:0009099">
    <property type="term" value="P:L-valine biosynthetic process"/>
    <property type="evidence" value="ECO:0007669"/>
    <property type="project" value="UniProtKB-UniRule"/>
</dbReference>
<evidence type="ECO:0000313" key="10">
    <source>
        <dbReference type="EMBL" id="QTH65064.1"/>
    </source>
</evidence>
<dbReference type="GO" id="GO:0003984">
    <property type="term" value="F:acetolactate synthase activity"/>
    <property type="evidence" value="ECO:0007669"/>
    <property type="project" value="UniProtKB-UniRule"/>
</dbReference>
<dbReference type="AlphaFoldDB" id="A0A975DE82"/>
<dbReference type="InterPro" id="IPR002912">
    <property type="entry name" value="ACT_dom"/>
</dbReference>
<evidence type="ECO:0000256" key="6">
    <source>
        <dbReference type="ARBA" id="ARBA00023304"/>
    </source>
</evidence>
<dbReference type="GO" id="GO:0009097">
    <property type="term" value="P:isoleucine biosynthetic process"/>
    <property type="evidence" value="ECO:0007669"/>
    <property type="project" value="UniProtKB-UniRule"/>
</dbReference>
<protein>
    <recommendedName>
        <fullName evidence="8">Acetolactate synthase small subunit</fullName>
        <shortName evidence="8">AHAS</shortName>
        <shortName evidence="8">ALS</shortName>
        <ecNumber evidence="8">2.2.1.6</ecNumber>
    </recommendedName>
    <alternativeName>
        <fullName evidence="8">Acetohydroxy-acid synthase small subunit</fullName>
    </alternativeName>
</protein>
<dbReference type="SUPFAM" id="SSF55021">
    <property type="entry name" value="ACT-like"/>
    <property type="match status" value="2"/>
</dbReference>
<dbReference type="Proteomes" id="UP000682739">
    <property type="component" value="Chromosome"/>
</dbReference>
<evidence type="ECO:0000256" key="2">
    <source>
        <dbReference type="ARBA" id="ARBA00005025"/>
    </source>
</evidence>
<evidence type="ECO:0000256" key="1">
    <source>
        <dbReference type="ARBA" id="ARBA00004974"/>
    </source>
</evidence>
<comment type="similarity">
    <text evidence="3 8">Belongs to the acetolactate synthase small subunit family.</text>
</comment>
<proteinExistence type="inferred from homology"/>
<dbReference type="Pfam" id="PF10369">
    <property type="entry name" value="ALS_ss_C"/>
    <property type="match status" value="1"/>
</dbReference>
<accession>A0A975DE82</accession>
<keyword evidence="8 10" id="KW-0808">Transferase</keyword>
<evidence type="ECO:0000259" key="9">
    <source>
        <dbReference type="PROSITE" id="PS51671"/>
    </source>
</evidence>
<dbReference type="PROSITE" id="PS51671">
    <property type="entry name" value="ACT"/>
    <property type="match status" value="1"/>
</dbReference>
<dbReference type="RefSeq" id="WP_208833099.1">
    <property type="nucleotide sequence ID" value="NZ_CP072110.1"/>
</dbReference>
<comment type="catalytic activity">
    <reaction evidence="7 8">
        <text>2 pyruvate + H(+) = (2S)-2-acetolactate + CO2</text>
        <dbReference type="Rhea" id="RHEA:25249"/>
        <dbReference type="ChEBI" id="CHEBI:15361"/>
        <dbReference type="ChEBI" id="CHEBI:15378"/>
        <dbReference type="ChEBI" id="CHEBI:16526"/>
        <dbReference type="ChEBI" id="CHEBI:58476"/>
        <dbReference type="EC" id="2.2.1.6"/>
    </reaction>
</comment>
<dbReference type="Gene3D" id="3.30.70.1150">
    <property type="entry name" value="ACT-like. Chain A, domain 2"/>
    <property type="match status" value="1"/>
</dbReference>
<dbReference type="GO" id="GO:0005829">
    <property type="term" value="C:cytosol"/>
    <property type="evidence" value="ECO:0007669"/>
    <property type="project" value="TreeGrafter"/>
</dbReference>
<dbReference type="InterPro" id="IPR019455">
    <property type="entry name" value="Acetolactate_synth_ssu_C"/>
</dbReference>
<comment type="pathway">
    <text evidence="2 8">Amino-acid biosynthesis; L-valine biosynthesis; L-valine from pyruvate: step 1/4.</text>
</comment>
<organism evidence="10 11">
    <name type="scientific">Psychrosphaera ytuae</name>
    <dbReference type="NCBI Taxonomy" id="2820710"/>
    <lineage>
        <taxon>Bacteria</taxon>
        <taxon>Pseudomonadati</taxon>
        <taxon>Pseudomonadota</taxon>
        <taxon>Gammaproteobacteria</taxon>
        <taxon>Alteromonadales</taxon>
        <taxon>Pseudoalteromonadaceae</taxon>
        <taxon>Psychrosphaera</taxon>
    </lineage>
</organism>
<dbReference type="InterPro" id="IPR045865">
    <property type="entry name" value="ACT-like_dom_sf"/>
</dbReference>
<dbReference type="InterPro" id="IPR027271">
    <property type="entry name" value="Acetolactate_synth/TF_NikR_C"/>
</dbReference>
<dbReference type="InterPro" id="IPR054480">
    <property type="entry name" value="AHAS_small-like_ACT"/>
</dbReference>
<evidence type="ECO:0000256" key="5">
    <source>
        <dbReference type="ARBA" id="ARBA00022605"/>
    </source>
</evidence>
<evidence type="ECO:0000313" key="11">
    <source>
        <dbReference type="Proteomes" id="UP000682739"/>
    </source>
</evidence>
<dbReference type="FunFam" id="3.30.70.260:FF:000001">
    <property type="entry name" value="Acetolactate synthase, small subunit"/>
    <property type="match status" value="1"/>
</dbReference>
<dbReference type="KEGG" id="psym:J1N51_06395"/>
<dbReference type="EMBL" id="CP072110">
    <property type="protein sequence ID" value="QTH65064.1"/>
    <property type="molecule type" value="Genomic_DNA"/>
</dbReference>
<keyword evidence="5 8" id="KW-0028">Amino-acid biosynthesis</keyword>
<dbReference type="CDD" id="cd04878">
    <property type="entry name" value="ACT_AHAS"/>
    <property type="match status" value="1"/>
</dbReference>
<keyword evidence="11" id="KW-1185">Reference proteome</keyword>
<dbReference type="InterPro" id="IPR039557">
    <property type="entry name" value="AHAS_ACT"/>
</dbReference>
<dbReference type="PANTHER" id="PTHR30239">
    <property type="entry name" value="ACETOLACTATE SYNTHASE SMALL SUBUNIT"/>
    <property type="match status" value="1"/>
</dbReference>
<keyword evidence="6 8" id="KW-0100">Branched-chain amino acid biosynthesis</keyword>
<dbReference type="Gene3D" id="3.30.70.260">
    <property type="match status" value="1"/>
</dbReference>
<reference evidence="10" key="1">
    <citation type="submission" date="2021-03" db="EMBL/GenBank/DDBJ databases">
        <title>Description of Psychrosphaera ytuae sp. nov. isolated from deep sea sediment of South China Sea.</title>
        <authorList>
            <person name="Zhang J."/>
            <person name="Xu X.-D."/>
        </authorList>
    </citation>
    <scope>NUCLEOTIDE SEQUENCE</scope>
    <source>
        <strain evidence="10">MTZ26</strain>
    </source>
</reference>
<dbReference type="PANTHER" id="PTHR30239:SF0">
    <property type="entry name" value="ACETOLACTATE SYNTHASE SMALL SUBUNIT 1, CHLOROPLASTIC"/>
    <property type="match status" value="1"/>
</dbReference>
<comment type="subunit">
    <text evidence="4 8">Dimer of large and small chains.</text>
</comment>
<dbReference type="InterPro" id="IPR004789">
    <property type="entry name" value="Acetalactate_synth_ssu"/>
</dbReference>
<dbReference type="GO" id="GO:1990610">
    <property type="term" value="F:acetolactate synthase regulator activity"/>
    <property type="evidence" value="ECO:0007669"/>
    <property type="project" value="UniProtKB-UniRule"/>
</dbReference>
<gene>
    <name evidence="10" type="primary">ilvN</name>
    <name evidence="10" type="ORF">J1N51_06395</name>
</gene>
<dbReference type="EC" id="2.2.1.6" evidence="8"/>
<evidence type="ECO:0000256" key="8">
    <source>
        <dbReference type="RuleBase" id="RU368092"/>
    </source>
</evidence>
<evidence type="ECO:0000256" key="3">
    <source>
        <dbReference type="ARBA" id="ARBA00006341"/>
    </source>
</evidence>
<sequence length="164" mass="18070">MKRIISLIIENQPGALSRVVGLFSQRSFNIDSLTVAPTEDVSLSRLTVVTSGDAKIAEQISKQLNKIIDVLKVFELTELSHVERELMLIKVKAVSPAQRDELKRTADIFRAQIVDVTPSTYTIQMVGDGEKLDAFISTISQVFNIVETARTGVIGLGRGEKSVR</sequence>
<comment type="pathway">
    <text evidence="1 8">Amino-acid biosynthesis; L-isoleucine biosynthesis; L-isoleucine from 2-oxobutanoate: step 1/4.</text>
</comment>
<evidence type="ECO:0000256" key="7">
    <source>
        <dbReference type="ARBA" id="ARBA00048670"/>
    </source>
</evidence>